<dbReference type="Proteomes" id="UP000265520">
    <property type="component" value="Unassembled WGS sequence"/>
</dbReference>
<evidence type="ECO:0000313" key="2">
    <source>
        <dbReference type="Proteomes" id="UP000265520"/>
    </source>
</evidence>
<dbReference type="EMBL" id="LXQA010200880">
    <property type="protein sequence ID" value="MCI33030.1"/>
    <property type="molecule type" value="Genomic_DNA"/>
</dbReference>
<accession>A0A392RB67</accession>
<comment type="caution">
    <text evidence="1">The sequence shown here is derived from an EMBL/GenBank/DDBJ whole genome shotgun (WGS) entry which is preliminary data.</text>
</comment>
<evidence type="ECO:0000313" key="1">
    <source>
        <dbReference type="EMBL" id="MCI33030.1"/>
    </source>
</evidence>
<reference evidence="1 2" key="1">
    <citation type="journal article" date="2018" name="Front. Plant Sci.">
        <title>Red Clover (Trifolium pratense) and Zigzag Clover (T. medium) - A Picture of Genomic Similarities and Differences.</title>
        <authorList>
            <person name="Dluhosova J."/>
            <person name="Istvanek J."/>
            <person name="Nedelnik J."/>
            <person name="Repkova J."/>
        </authorList>
    </citation>
    <scope>NUCLEOTIDE SEQUENCE [LARGE SCALE GENOMIC DNA]</scope>
    <source>
        <strain evidence="2">cv. 10/8</strain>
        <tissue evidence="1">Leaf</tissue>
    </source>
</reference>
<sequence>ENLFEAWQWFCSALSSSKMLRKQFNSCICGFRASKAVKPLKASEVLKQ</sequence>
<proteinExistence type="predicted"/>
<keyword evidence="2" id="KW-1185">Reference proteome</keyword>
<protein>
    <submittedName>
        <fullName evidence="1">Uncharacterized protein</fullName>
    </submittedName>
</protein>
<dbReference type="AlphaFoldDB" id="A0A392RB67"/>
<feature type="non-terminal residue" evidence="1">
    <location>
        <position position="1"/>
    </location>
</feature>
<organism evidence="1 2">
    <name type="scientific">Trifolium medium</name>
    <dbReference type="NCBI Taxonomy" id="97028"/>
    <lineage>
        <taxon>Eukaryota</taxon>
        <taxon>Viridiplantae</taxon>
        <taxon>Streptophyta</taxon>
        <taxon>Embryophyta</taxon>
        <taxon>Tracheophyta</taxon>
        <taxon>Spermatophyta</taxon>
        <taxon>Magnoliopsida</taxon>
        <taxon>eudicotyledons</taxon>
        <taxon>Gunneridae</taxon>
        <taxon>Pentapetalae</taxon>
        <taxon>rosids</taxon>
        <taxon>fabids</taxon>
        <taxon>Fabales</taxon>
        <taxon>Fabaceae</taxon>
        <taxon>Papilionoideae</taxon>
        <taxon>50 kb inversion clade</taxon>
        <taxon>NPAAA clade</taxon>
        <taxon>Hologalegina</taxon>
        <taxon>IRL clade</taxon>
        <taxon>Trifolieae</taxon>
        <taxon>Trifolium</taxon>
    </lineage>
</organism>
<name>A0A392RB67_9FABA</name>